<evidence type="ECO:0000256" key="2">
    <source>
        <dbReference type="ARBA" id="ARBA00022771"/>
    </source>
</evidence>
<dbReference type="Pfam" id="PF00096">
    <property type="entry name" value="zf-C2H2"/>
    <property type="match status" value="1"/>
</dbReference>
<evidence type="ECO:0000256" key="1">
    <source>
        <dbReference type="ARBA" id="ARBA00022723"/>
    </source>
</evidence>
<keyword evidence="1" id="KW-0479">Metal-binding</keyword>
<reference evidence="6" key="1">
    <citation type="submission" date="2023-03" db="EMBL/GenBank/DDBJ databases">
        <title>Massive genome expansion in bonnet fungi (Mycena s.s.) driven by repeated elements and novel gene families across ecological guilds.</title>
        <authorList>
            <consortium name="Lawrence Berkeley National Laboratory"/>
            <person name="Harder C.B."/>
            <person name="Miyauchi S."/>
            <person name="Viragh M."/>
            <person name="Kuo A."/>
            <person name="Thoen E."/>
            <person name="Andreopoulos B."/>
            <person name="Lu D."/>
            <person name="Skrede I."/>
            <person name="Drula E."/>
            <person name="Henrissat B."/>
            <person name="Morin E."/>
            <person name="Kohler A."/>
            <person name="Barry K."/>
            <person name="LaButti K."/>
            <person name="Morin E."/>
            <person name="Salamov A."/>
            <person name="Lipzen A."/>
            <person name="Mereny Z."/>
            <person name="Hegedus B."/>
            <person name="Baldrian P."/>
            <person name="Stursova M."/>
            <person name="Weitz H."/>
            <person name="Taylor A."/>
            <person name="Grigoriev I.V."/>
            <person name="Nagy L.G."/>
            <person name="Martin F."/>
            <person name="Kauserud H."/>
        </authorList>
    </citation>
    <scope>NUCLEOTIDE SEQUENCE</scope>
    <source>
        <strain evidence="6">CBHHK173m</strain>
    </source>
</reference>
<sequence>MGSHVEQRVRYNFRPNFPNEIVERYPSLTLALADSYPRPRTPTPALDESGYRFPDFDVLTTFIDSSESSPPTTFKSPSWHAPFPHSAVSPDPTLSNNCEPTSPLINDWRSSGYHSPASFGSVFSPIPPRPRRPAGFPLVQDPQIPSSDTGIPVFDKNFNPICTTEQPSLCPSVAGYEMDLARKPPAQGAAIAGTPRLLQVGSQNKYTKPRVDNKINKRRSPEKEDDKTYRCKFDSCDKGFKRQGDLNKHHNAHTHAQPYSCGGCSQKFGVLSNMLRHRIKHGFPRKGKTRPIPQYHLEFDEPAISPPVKSDFIQMGSPIIWDSDGPMAKRKFK</sequence>
<comment type="caution">
    <text evidence="6">The sequence shown here is derived from an EMBL/GenBank/DDBJ whole genome shotgun (WGS) entry which is preliminary data.</text>
</comment>
<gene>
    <name evidence="6" type="ORF">B0H15DRAFT_563925</name>
</gene>
<dbReference type="InterPro" id="IPR013087">
    <property type="entry name" value="Znf_C2H2_type"/>
</dbReference>
<dbReference type="PROSITE" id="PS00028">
    <property type="entry name" value="ZINC_FINGER_C2H2_1"/>
    <property type="match status" value="2"/>
</dbReference>
<proteinExistence type="predicted"/>
<evidence type="ECO:0000256" key="3">
    <source>
        <dbReference type="ARBA" id="ARBA00022833"/>
    </source>
</evidence>
<dbReference type="PROSITE" id="PS50157">
    <property type="entry name" value="ZINC_FINGER_C2H2_2"/>
    <property type="match status" value="2"/>
</dbReference>
<dbReference type="SMART" id="SM00355">
    <property type="entry name" value="ZnF_C2H2"/>
    <property type="match status" value="2"/>
</dbReference>
<dbReference type="Proteomes" id="UP001222325">
    <property type="component" value="Unassembled WGS sequence"/>
</dbReference>
<dbReference type="GO" id="GO:0008270">
    <property type="term" value="F:zinc ion binding"/>
    <property type="evidence" value="ECO:0007669"/>
    <property type="project" value="UniProtKB-KW"/>
</dbReference>
<protein>
    <recommendedName>
        <fullName evidence="5">C2H2-type domain-containing protein</fullName>
    </recommendedName>
</protein>
<keyword evidence="2 4" id="KW-0863">Zinc-finger</keyword>
<evidence type="ECO:0000313" key="7">
    <source>
        <dbReference type="Proteomes" id="UP001222325"/>
    </source>
</evidence>
<evidence type="ECO:0000313" key="6">
    <source>
        <dbReference type="EMBL" id="KAJ7077255.1"/>
    </source>
</evidence>
<feature type="domain" description="C2H2-type" evidence="5">
    <location>
        <begin position="229"/>
        <end position="258"/>
    </location>
</feature>
<dbReference type="InterPro" id="IPR036236">
    <property type="entry name" value="Znf_C2H2_sf"/>
</dbReference>
<evidence type="ECO:0000256" key="4">
    <source>
        <dbReference type="PROSITE-ProRule" id="PRU00042"/>
    </source>
</evidence>
<keyword evidence="3" id="KW-0862">Zinc</keyword>
<dbReference type="Gene3D" id="3.30.160.60">
    <property type="entry name" value="Classic Zinc Finger"/>
    <property type="match status" value="1"/>
</dbReference>
<name>A0AAD6TTM2_9AGAR</name>
<accession>A0AAD6TTM2</accession>
<dbReference type="PANTHER" id="PTHR23235">
    <property type="entry name" value="KRUEPPEL-LIKE TRANSCRIPTION FACTOR"/>
    <property type="match status" value="1"/>
</dbReference>
<dbReference type="SUPFAM" id="SSF57667">
    <property type="entry name" value="beta-beta-alpha zinc fingers"/>
    <property type="match status" value="1"/>
</dbReference>
<feature type="domain" description="C2H2-type" evidence="5">
    <location>
        <begin position="259"/>
        <end position="286"/>
    </location>
</feature>
<dbReference type="EMBL" id="JARJCN010000074">
    <property type="protein sequence ID" value="KAJ7077255.1"/>
    <property type="molecule type" value="Genomic_DNA"/>
</dbReference>
<keyword evidence="7" id="KW-1185">Reference proteome</keyword>
<organism evidence="6 7">
    <name type="scientific">Mycena belliarum</name>
    <dbReference type="NCBI Taxonomy" id="1033014"/>
    <lineage>
        <taxon>Eukaryota</taxon>
        <taxon>Fungi</taxon>
        <taxon>Dikarya</taxon>
        <taxon>Basidiomycota</taxon>
        <taxon>Agaricomycotina</taxon>
        <taxon>Agaricomycetes</taxon>
        <taxon>Agaricomycetidae</taxon>
        <taxon>Agaricales</taxon>
        <taxon>Marasmiineae</taxon>
        <taxon>Mycenaceae</taxon>
        <taxon>Mycena</taxon>
    </lineage>
</organism>
<evidence type="ECO:0000259" key="5">
    <source>
        <dbReference type="PROSITE" id="PS50157"/>
    </source>
</evidence>
<dbReference type="AlphaFoldDB" id="A0AAD6TTM2"/>